<sequence length="77" mass="8410">MTKQGYGFLGGPMQSRCSLCGRRTSPLSLWCGRCLAPFRKAGEKFQPRIQVTRRSVVAARAELARVLVESGAKVVIA</sequence>
<gene>
    <name evidence="1" type="ORF">LCGC14_3015710</name>
</gene>
<reference evidence="1" key="1">
    <citation type="journal article" date="2015" name="Nature">
        <title>Complex archaea that bridge the gap between prokaryotes and eukaryotes.</title>
        <authorList>
            <person name="Spang A."/>
            <person name="Saw J.H."/>
            <person name="Jorgensen S.L."/>
            <person name="Zaremba-Niedzwiedzka K."/>
            <person name="Martijn J."/>
            <person name="Lind A.E."/>
            <person name="van Eijk R."/>
            <person name="Schleper C."/>
            <person name="Guy L."/>
            <person name="Ettema T.J."/>
        </authorList>
    </citation>
    <scope>NUCLEOTIDE SEQUENCE</scope>
</reference>
<dbReference type="EMBL" id="LAZR01062545">
    <property type="protein sequence ID" value="KKK61303.1"/>
    <property type="molecule type" value="Genomic_DNA"/>
</dbReference>
<protein>
    <submittedName>
        <fullName evidence="1">Uncharacterized protein</fullName>
    </submittedName>
</protein>
<comment type="caution">
    <text evidence="1">The sequence shown here is derived from an EMBL/GenBank/DDBJ whole genome shotgun (WGS) entry which is preliminary data.</text>
</comment>
<organism evidence="1">
    <name type="scientific">marine sediment metagenome</name>
    <dbReference type="NCBI Taxonomy" id="412755"/>
    <lineage>
        <taxon>unclassified sequences</taxon>
        <taxon>metagenomes</taxon>
        <taxon>ecological metagenomes</taxon>
    </lineage>
</organism>
<dbReference type="AlphaFoldDB" id="A0A0F8WXA9"/>
<proteinExistence type="predicted"/>
<accession>A0A0F8WXA9</accession>
<evidence type="ECO:0000313" key="1">
    <source>
        <dbReference type="EMBL" id="KKK61303.1"/>
    </source>
</evidence>
<name>A0A0F8WXA9_9ZZZZ</name>